<dbReference type="GO" id="GO:0006357">
    <property type="term" value="P:regulation of transcription by RNA polymerase II"/>
    <property type="evidence" value="ECO:0007669"/>
    <property type="project" value="TreeGrafter"/>
</dbReference>
<evidence type="ECO:0000256" key="4">
    <source>
        <dbReference type="SAM" id="MobiDB-lite"/>
    </source>
</evidence>
<dbReference type="InterPro" id="IPR018359">
    <property type="entry name" value="Bromodomain_CS"/>
</dbReference>
<feature type="coiled-coil region" evidence="3">
    <location>
        <begin position="599"/>
        <end position="626"/>
    </location>
</feature>
<dbReference type="STRING" id="1314781.A0A165KQC1"/>
<dbReference type="PANTHER" id="PTHR47343:SF1">
    <property type="entry name" value="TRANSCRIPTIONAL ACTIVATOR SPT7"/>
    <property type="match status" value="1"/>
</dbReference>
<evidence type="ECO:0000256" key="3">
    <source>
        <dbReference type="SAM" id="Coils"/>
    </source>
</evidence>
<gene>
    <name evidence="6" type="ORF">EXIGLDRAFT_747488</name>
</gene>
<dbReference type="PROSITE" id="PS50014">
    <property type="entry name" value="BROMODOMAIN_2"/>
    <property type="match status" value="1"/>
</dbReference>
<feature type="domain" description="Bromo" evidence="5">
    <location>
        <begin position="56"/>
        <end position="126"/>
    </location>
</feature>
<organism evidence="6 7">
    <name type="scientific">Exidia glandulosa HHB12029</name>
    <dbReference type="NCBI Taxonomy" id="1314781"/>
    <lineage>
        <taxon>Eukaryota</taxon>
        <taxon>Fungi</taxon>
        <taxon>Dikarya</taxon>
        <taxon>Basidiomycota</taxon>
        <taxon>Agaricomycotina</taxon>
        <taxon>Agaricomycetes</taxon>
        <taxon>Auriculariales</taxon>
        <taxon>Exidiaceae</taxon>
        <taxon>Exidia</taxon>
    </lineage>
</organism>
<feature type="region of interest" description="Disordered" evidence="4">
    <location>
        <begin position="336"/>
        <end position="378"/>
    </location>
</feature>
<evidence type="ECO:0000313" key="7">
    <source>
        <dbReference type="Proteomes" id="UP000077266"/>
    </source>
</evidence>
<dbReference type="GO" id="GO:0005198">
    <property type="term" value="F:structural molecule activity"/>
    <property type="evidence" value="ECO:0007669"/>
    <property type="project" value="TreeGrafter"/>
</dbReference>
<feature type="region of interest" description="Disordered" evidence="4">
    <location>
        <begin position="863"/>
        <end position="931"/>
    </location>
</feature>
<proteinExistence type="predicted"/>
<keyword evidence="1 2" id="KW-0103">Bromodomain</keyword>
<dbReference type="GO" id="GO:0046982">
    <property type="term" value="F:protein heterodimerization activity"/>
    <property type="evidence" value="ECO:0007669"/>
    <property type="project" value="InterPro"/>
</dbReference>
<dbReference type="EMBL" id="KV425939">
    <property type="protein sequence ID" value="KZV96690.1"/>
    <property type="molecule type" value="Genomic_DNA"/>
</dbReference>
<feature type="compositionally biased region" description="Basic and acidic residues" evidence="4">
    <location>
        <begin position="356"/>
        <end position="366"/>
    </location>
</feature>
<dbReference type="InterPro" id="IPR037782">
    <property type="entry name" value="Spt7"/>
</dbReference>
<feature type="compositionally biased region" description="Basic residues" evidence="4">
    <location>
        <begin position="413"/>
        <end position="437"/>
    </location>
</feature>
<dbReference type="SUPFAM" id="SSF47370">
    <property type="entry name" value="Bromodomain"/>
    <property type="match status" value="1"/>
</dbReference>
<feature type="region of interest" description="Disordered" evidence="4">
    <location>
        <begin position="183"/>
        <end position="222"/>
    </location>
</feature>
<keyword evidence="7" id="KW-1185">Reference proteome</keyword>
<evidence type="ECO:0000256" key="1">
    <source>
        <dbReference type="ARBA" id="ARBA00023117"/>
    </source>
</evidence>
<sequence length="931" mass="101748">MKNLLSAISAGRLNITLPDADYKLLLSNVRDNRDQKFGDYFYDTLEKVLNELKSTTDNNDAAPFQKPVSRQEAPDYHEIILHPMDLMTMSKKVKQRTYKSKRDFADDLSLIWDNCLKYNTGKDHYLRGCANRMRAKANKLLERISDRNERNNPALIVNGVPAPPPKANGIKLVFNAGAGAVAGPKKPTKLPLTTTGASPLARSTMTPPTRKPSAQPSLSQNKVQRRVVAFADRSAIERTSDAMQLFQEIDAELDAYMASMRRGMQPLPSLSLTEKMRAVIEADERFVQNGMTERPEEDDVDQPPEEPTPPSASVLPPAPQLKQRSTRDELLAFVNELEDGQSRKRKRSQSASASADESRKRPKLEELDPPLTAVPNDPLPADPIDLWWEMMRTETMLGAGVPPIPPPPPLPPVKRKIKPTKKTKVAGKRAAAKKKKQSQSLLHLMNKNIRTLKRVQRIHDKFAVIKEITTAAESGAPAPLLPAMPDPSPDEVAEEEATMKPWRPRGRAGEIDELDARDCVKWMSSKVLQHEGFNGASSLALDVLASVAGDFMANVGRTLRFYCDKYSHTMSGEEILLHTLFESGTTQVSDLERYITDDVIRYGTRLTELERKLENAYREVTAVAAEELGEFDEDGEDLVFGNFPQELDGEDFFGFKAMGLDKELGMQTLSVPTRLWNAKKRAMDSAKTNGPNEPQLPFPPPPSFVLVESAKIDNQIGLLRNFYVDKARKAAPPPLLPPAPPPIVPTGTLPPLPTLPPAPVPVPVSAPAPVPVPAPVAQAPPPSDGFSLPSTAEIPWGGIPADALPSSTDVPFGGIPISFPPPQPTLPLAPATVQSEPPPMAAVIPDDQPDAVHSKLGPLGQIVIPGAAATGGSKKKKTTDDKDKKEKPPKAEKEKKEPAPKGRPKKKKDPEASLPPGPPLPAFTGQGMVMV</sequence>
<name>A0A165KQC1_EXIGL</name>
<dbReference type="Gene3D" id="1.10.20.10">
    <property type="entry name" value="Histone, subunit A"/>
    <property type="match status" value="1"/>
</dbReference>
<feature type="region of interest" description="Disordered" evidence="4">
    <location>
        <begin position="401"/>
        <end position="438"/>
    </location>
</feature>
<dbReference type="GO" id="GO:0046695">
    <property type="term" value="C:SLIK (SAGA-like) complex"/>
    <property type="evidence" value="ECO:0007669"/>
    <property type="project" value="InterPro"/>
</dbReference>
<dbReference type="Proteomes" id="UP000077266">
    <property type="component" value="Unassembled WGS sequence"/>
</dbReference>
<dbReference type="PROSITE" id="PS00633">
    <property type="entry name" value="BROMODOMAIN_1"/>
    <property type="match status" value="1"/>
</dbReference>
<dbReference type="PANTHER" id="PTHR47343">
    <property type="entry name" value="TRANSCRIPTIONAL ACTIVATOR SPT7"/>
    <property type="match status" value="1"/>
</dbReference>
<keyword evidence="3" id="KW-0175">Coiled coil</keyword>
<dbReference type="GO" id="GO:0006325">
    <property type="term" value="P:chromatin organization"/>
    <property type="evidence" value="ECO:0007669"/>
    <property type="project" value="UniProtKB-ARBA"/>
</dbReference>
<dbReference type="SMART" id="SM00297">
    <property type="entry name" value="BROMO"/>
    <property type="match status" value="1"/>
</dbReference>
<dbReference type="CDD" id="cd22927">
    <property type="entry name" value="HFD_SPT7"/>
    <property type="match status" value="1"/>
</dbReference>
<feature type="region of interest" description="Disordered" evidence="4">
    <location>
        <begin position="286"/>
        <end position="324"/>
    </location>
</feature>
<evidence type="ECO:0000256" key="2">
    <source>
        <dbReference type="PROSITE-ProRule" id="PRU00035"/>
    </source>
</evidence>
<dbReference type="OrthoDB" id="21449at2759"/>
<dbReference type="InParanoid" id="A0A165KQC1"/>
<evidence type="ECO:0000259" key="5">
    <source>
        <dbReference type="PROSITE" id="PS50014"/>
    </source>
</evidence>
<dbReference type="FunCoup" id="A0A165KQC1">
    <property type="interactions" value="24"/>
</dbReference>
<protein>
    <recommendedName>
        <fullName evidence="5">Bromo domain-containing protein</fullName>
    </recommendedName>
</protein>
<feature type="compositionally biased region" description="Pro residues" evidence="4">
    <location>
        <begin position="402"/>
        <end position="412"/>
    </location>
</feature>
<dbReference type="GO" id="GO:0000124">
    <property type="term" value="C:SAGA complex"/>
    <property type="evidence" value="ECO:0007669"/>
    <property type="project" value="InterPro"/>
</dbReference>
<feature type="compositionally biased region" description="Low complexity" evidence="4">
    <location>
        <begin position="183"/>
        <end position="195"/>
    </location>
</feature>
<feature type="compositionally biased region" description="Polar residues" evidence="4">
    <location>
        <begin position="201"/>
        <end position="222"/>
    </location>
</feature>
<dbReference type="InterPro" id="IPR009072">
    <property type="entry name" value="Histone-fold"/>
</dbReference>
<dbReference type="InterPro" id="IPR036427">
    <property type="entry name" value="Bromodomain-like_sf"/>
</dbReference>
<dbReference type="Gene3D" id="1.20.920.10">
    <property type="entry name" value="Bromodomain-like"/>
    <property type="match status" value="1"/>
</dbReference>
<feature type="compositionally biased region" description="Basic and acidic residues" evidence="4">
    <location>
        <begin position="878"/>
        <end position="900"/>
    </location>
</feature>
<dbReference type="AlphaFoldDB" id="A0A165KQC1"/>
<dbReference type="InterPro" id="IPR001487">
    <property type="entry name" value="Bromodomain"/>
</dbReference>
<dbReference type="PRINTS" id="PR00503">
    <property type="entry name" value="BROMODOMAIN"/>
</dbReference>
<reference evidence="6 7" key="1">
    <citation type="journal article" date="2016" name="Mol. Biol. Evol.">
        <title>Comparative Genomics of Early-Diverging Mushroom-Forming Fungi Provides Insights into the Origins of Lignocellulose Decay Capabilities.</title>
        <authorList>
            <person name="Nagy L.G."/>
            <person name="Riley R."/>
            <person name="Tritt A."/>
            <person name="Adam C."/>
            <person name="Daum C."/>
            <person name="Floudas D."/>
            <person name="Sun H."/>
            <person name="Yadav J.S."/>
            <person name="Pangilinan J."/>
            <person name="Larsson K.H."/>
            <person name="Matsuura K."/>
            <person name="Barry K."/>
            <person name="Labutti K."/>
            <person name="Kuo R."/>
            <person name="Ohm R.A."/>
            <person name="Bhattacharya S.S."/>
            <person name="Shirouzu T."/>
            <person name="Yoshinaga Y."/>
            <person name="Martin F.M."/>
            <person name="Grigoriev I.V."/>
            <person name="Hibbett D.S."/>
        </authorList>
    </citation>
    <scope>NUCLEOTIDE SEQUENCE [LARGE SCALE GENOMIC DNA]</scope>
    <source>
        <strain evidence="6 7">HHB12029</strain>
    </source>
</reference>
<accession>A0A165KQC1</accession>
<feature type="compositionally biased region" description="Acidic residues" evidence="4">
    <location>
        <begin position="295"/>
        <end position="304"/>
    </location>
</feature>
<evidence type="ECO:0000313" key="6">
    <source>
        <dbReference type="EMBL" id="KZV96690.1"/>
    </source>
</evidence>
<dbReference type="Pfam" id="PF00439">
    <property type="entry name" value="Bromodomain"/>
    <property type="match status" value="1"/>
</dbReference>